<dbReference type="FunCoup" id="G4TQY7">
    <property type="interactions" value="271"/>
</dbReference>
<dbReference type="Proteomes" id="UP000007148">
    <property type="component" value="Unassembled WGS sequence"/>
</dbReference>
<dbReference type="PANTHER" id="PTHR19965">
    <property type="entry name" value="RNA AND EXPORT FACTOR BINDING PROTEIN"/>
    <property type="match status" value="1"/>
</dbReference>
<dbReference type="PANTHER" id="PTHR19965:SF82">
    <property type="entry name" value="THO COMPLEX SUBUNIT 4"/>
    <property type="match status" value="1"/>
</dbReference>
<dbReference type="EMBL" id="CAFZ01000248">
    <property type="protein sequence ID" value="CCA73730.1"/>
    <property type="molecule type" value="Genomic_DNA"/>
</dbReference>
<dbReference type="OrthoDB" id="5382468at2759"/>
<accession>G4TQY7</accession>
<dbReference type="Pfam" id="PF13865">
    <property type="entry name" value="FoP_duplication"/>
    <property type="match status" value="1"/>
</dbReference>
<dbReference type="SUPFAM" id="SSF54928">
    <property type="entry name" value="RNA-binding domain, RBD"/>
    <property type="match status" value="1"/>
</dbReference>
<feature type="region of interest" description="Disordered" evidence="3">
    <location>
        <begin position="1"/>
        <end position="48"/>
    </location>
</feature>
<dbReference type="InterPro" id="IPR025715">
    <property type="entry name" value="FoP_C"/>
</dbReference>
<proteinExistence type="predicted"/>
<feature type="compositionally biased region" description="Basic and acidic residues" evidence="3">
    <location>
        <begin position="24"/>
        <end position="36"/>
    </location>
</feature>
<dbReference type="InterPro" id="IPR051229">
    <property type="entry name" value="ALYREF_mRNA_export"/>
</dbReference>
<dbReference type="eggNOG" id="KOG0533">
    <property type="taxonomic scope" value="Eukaryota"/>
</dbReference>
<dbReference type="HOGENOM" id="CLU_052367_4_1_1"/>
<dbReference type="InParanoid" id="G4TQY7"/>
<evidence type="ECO:0000313" key="5">
    <source>
        <dbReference type="EMBL" id="CCA73730.1"/>
    </source>
</evidence>
<dbReference type="AlphaFoldDB" id="G4TQY7"/>
<dbReference type="Pfam" id="PF00076">
    <property type="entry name" value="RRM_1"/>
    <property type="match status" value="1"/>
</dbReference>
<dbReference type="SMART" id="SM00360">
    <property type="entry name" value="RRM"/>
    <property type="match status" value="1"/>
</dbReference>
<dbReference type="InterPro" id="IPR035979">
    <property type="entry name" value="RBD_domain_sf"/>
</dbReference>
<evidence type="ECO:0000259" key="4">
    <source>
        <dbReference type="PROSITE" id="PS50102"/>
    </source>
</evidence>
<dbReference type="GO" id="GO:0003729">
    <property type="term" value="F:mRNA binding"/>
    <property type="evidence" value="ECO:0007669"/>
    <property type="project" value="TreeGrafter"/>
</dbReference>
<dbReference type="PROSITE" id="PS50102">
    <property type="entry name" value="RRM"/>
    <property type="match status" value="1"/>
</dbReference>
<keyword evidence="1 2" id="KW-0694">RNA-binding</keyword>
<evidence type="ECO:0000313" key="6">
    <source>
        <dbReference type="Proteomes" id="UP000007148"/>
    </source>
</evidence>
<evidence type="ECO:0000256" key="3">
    <source>
        <dbReference type="SAM" id="MobiDB-lite"/>
    </source>
</evidence>
<feature type="region of interest" description="Disordered" evidence="3">
    <location>
        <begin position="147"/>
        <end position="239"/>
    </location>
</feature>
<comment type="caution">
    <text evidence="5">The sequence shown here is derived from an EMBL/GenBank/DDBJ whole genome shotgun (WGS) entry which is preliminary data.</text>
</comment>
<dbReference type="Gene3D" id="3.30.70.330">
    <property type="match status" value="1"/>
</dbReference>
<dbReference type="STRING" id="1109443.G4TQY7"/>
<protein>
    <recommendedName>
        <fullName evidence="4">RRM domain-containing protein</fullName>
    </recommendedName>
</protein>
<reference evidence="5 6" key="1">
    <citation type="journal article" date="2011" name="PLoS Pathog.">
        <title>Endophytic Life Strategies Decoded by Genome and Transcriptome Analyses of the Mutualistic Root Symbiont Piriformospora indica.</title>
        <authorList>
            <person name="Zuccaro A."/>
            <person name="Lahrmann U."/>
            <person name="Guldener U."/>
            <person name="Langen G."/>
            <person name="Pfiffi S."/>
            <person name="Biedenkopf D."/>
            <person name="Wong P."/>
            <person name="Samans B."/>
            <person name="Grimm C."/>
            <person name="Basiewicz M."/>
            <person name="Murat C."/>
            <person name="Martin F."/>
            <person name="Kogel K.H."/>
        </authorList>
    </citation>
    <scope>NUCLEOTIDE SEQUENCE [LARGE SCALE GENOMIC DNA]</scope>
    <source>
        <strain evidence="5 6">DSM 11827</strain>
    </source>
</reference>
<dbReference type="GO" id="GO:0005634">
    <property type="term" value="C:nucleus"/>
    <property type="evidence" value="ECO:0007669"/>
    <property type="project" value="TreeGrafter"/>
</dbReference>
<organism evidence="5 6">
    <name type="scientific">Serendipita indica (strain DSM 11827)</name>
    <name type="common">Root endophyte fungus</name>
    <name type="synonym">Piriformospora indica</name>
    <dbReference type="NCBI Taxonomy" id="1109443"/>
    <lineage>
        <taxon>Eukaryota</taxon>
        <taxon>Fungi</taxon>
        <taxon>Dikarya</taxon>
        <taxon>Basidiomycota</taxon>
        <taxon>Agaricomycotina</taxon>
        <taxon>Agaricomycetes</taxon>
        <taxon>Sebacinales</taxon>
        <taxon>Serendipitaceae</taxon>
        <taxon>Serendipita</taxon>
    </lineage>
</organism>
<evidence type="ECO:0000256" key="2">
    <source>
        <dbReference type="PROSITE-ProRule" id="PRU00176"/>
    </source>
</evidence>
<evidence type="ECO:0000256" key="1">
    <source>
        <dbReference type="ARBA" id="ARBA00022884"/>
    </source>
</evidence>
<dbReference type="InterPro" id="IPR000504">
    <property type="entry name" value="RRM_dom"/>
</dbReference>
<sequence>MSHRGSGKPYGRTSSGRGLPDGQWLHDKAPGAERTRAPRAPDATMAPASSTRLLVDNLHYEVTEKDLATLFGVYGPFAKPPRIRFDKSGRSTGSGTVTFENMDDAKAAQKALNKQLAKGQELAIRFDHQSGSNASSLLARLDKGSTKPLASRLADSPKGTTGEPIVRGVGPHRRGRGGARGAANTPREKRPHKKPLTADDLDKELDQYGAQGDGSQPAPQAGPVSGPSTKAVEEDVEMS</sequence>
<gene>
    <name evidence="5" type="ORF">PIIN_07685</name>
</gene>
<feature type="domain" description="RRM" evidence="4">
    <location>
        <begin position="51"/>
        <end position="129"/>
    </location>
</feature>
<dbReference type="SMART" id="SM01218">
    <property type="entry name" value="FoP_duplication"/>
    <property type="match status" value="1"/>
</dbReference>
<keyword evidence="6" id="KW-1185">Reference proteome</keyword>
<dbReference type="OMA" id="RNDYPRD"/>
<name>G4TQY7_SERID</name>
<dbReference type="InterPro" id="IPR012677">
    <property type="entry name" value="Nucleotide-bd_a/b_plait_sf"/>
</dbReference>